<reference evidence="1 2" key="1">
    <citation type="submission" date="2016-04" db="EMBL/GenBank/DDBJ databases">
        <title>ATOL: Assembling a taxonomically balanced genome-scale reconstruction of the evolutionary history of the Enterobacteriaceae.</title>
        <authorList>
            <person name="Plunkett G.III."/>
            <person name="Neeno-Eckwall E.C."/>
            <person name="Glasner J.D."/>
            <person name="Perna N.T."/>
        </authorList>
    </citation>
    <scope>NUCLEOTIDE SEQUENCE [LARGE SCALE GENOMIC DNA]</scope>
    <source>
        <strain evidence="1 2">ATCC 51604</strain>
    </source>
</reference>
<proteinExistence type="predicted"/>
<accession>A0A1B7HNC9</accession>
<sequence length="43" mass="5025">MRNILSGYNAAYFYVFMVRETPAENTIICKEISNMDVTTFEKL</sequence>
<dbReference type="AlphaFoldDB" id="A0A1B7HNC9"/>
<evidence type="ECO:0000313" key="2">
    <source>
        <dbReference type="Proteomes" id="UP000078504"/>
    </source>
</evidence>
<dbReference type="EMBL" id="LXEP01000044">
    <property type="protein sequence ID" value="OAT17061.1"/>
    <property type="molecule type" value="Genomic_DNA"/>
</dbReference>
<name>A0A1B7HNC9_9ENTR</name>
<gene>
    <name evidence="1" type="ORF">M977_04307</name>
</gene>
<comment type="caution">
    <text evidence="1">The sequence shown here is derived from an EMBL/GenBank/DDBJ whole genome shotgun (WGS) entry which is preliminary data.</text>
</comment>
<dbReference type="Proteomes" id="UP000078504">
    <property type="component" value="Unassembled WGS sequence"/>
</dbReference>
<protein>
    <submittedName>
        <fullName evidence="1">Uncharacterized protein</fullName>
    </submittedName>
</protein>
<evidence type="ECO:0000313" key="1">
    <source>
        <dbReference type="EMBL" id="OAT17061.1"/>
    </source>
</evidence>
<organism evidence="1 2">
    <name type="scientific">Buttiauxella gaviniae ATCC 51604</name>
    <dbReference type="NCBI Taxonomy" id="1354253"/>
    <lineage>
        <taxon>Bacteria</taxon>
        <taxon>Pseudomonadati</taxon>
        <taxon>Pseudomonadota</taxon>
        <taxon>Gammaproteobacteria</taxon>
        <taxon>Enterobacterales</taxon>
        <taxon>Enterobacteriaceae</taxon>
        <taxon>Buttiauxella</taxon>
    </lineage>
</organism>